<evidence type="ECO:0000256" key="6">
    <source>
        <dbReference type="PROSITE-ProRule" id="PRU00169"/>
    </source>
</evidence>
<evidence type="ECO:0000313" key="10">
    <source>
        <dbReference type="EMBL" id="KEI72184.1"/>
    </source>
</evidence>
<organism evidence="10 11">
    <name type="scientific">Endozoicomonas elysicola</name>
    <dbReference type="NCBI Taxonomy" id="305900"/>
    <lineage>
        <taxon>Bacteria</taxon>
        <taxon>Pseudomonadati</taxon>
        <taxon>Pseudomonadota</taxon>
        <taxon>Gammaproteobacteria</taxon>
        <taxon>Oceanospirillales</taxon>
        <taxon>Endozoicomonadaceae</taxon>
        <taxon>Endozoicomonas</taxon>
    </lineage>
</organism>
<dbReference type="PANTHER" id="PTHR48111">
    <property type="entry name" value="REGULATOR OF RPOS"/>
    <property type="match status" value="1"/>
</dbReference>
<accession>A0A081KDF8</accession>
<evidence type="ECO:0000256" key="1">
    <source>
        <dbReference type="ARBA" id="ARBA00022553"/>
    </source>
</evidence>
<dbReference type="SUPFAM" id="SSF52172">
    <property type="entry name" value="CheY-like"/>
    <property type="match status" value="1"/>
</dbReference>
<dbReference type="PROSITE" id="PS51755">
    <property type="entry name" value="OMPR_PHOB"/>
    <property type="match status" value="1"/>
</dbReference>
<dbReference type="Pfam" id="PF00486">
    <property type="entry name" value="Trans_reg_C"/>
    <property type="match status" value="1"/>
</dbReference>
<keyword evidence="1 6" id="KW-0597">Phosphoprotein</keyword>
<gene>
    <name evidence="10" type="ORF">GV64_16920</name>
</gene>
<dbReference type="SMART" id="SM00448">
    <property type="entry name" value="REC"/>
    <property type="match status" value="1"/>
</dbReference>
<proteinExistence type="predicted"/>
<dbReference type="InterPro" id="IPR011006">
    <property type="entry name" value="CheY-like_superfamily"/>
</dbReference>
<dbReference type="Proteomes" id="UP000027997">
    <property type="component" value="Unassembled WGS sequence"/>
</dbReference>
<dbReference type="FunFam" id="3.40.50.2300:FF:000002">
    <property type="entry name" value="DNA-binding response regulator PhoP"/>
    <property type="match status" value="1"/>
</dbReference>
<evidence type="ECO:0000256" key="5">
    <source>
        <dbReference type="ARBA" id="ARBA00023163"/>
    </source>
</evidence>
<dbReference type="PROSITE" id="PS50110">
    <property type="entry name" value="RESPONSE_REGULATORY"/>
    <property type="match status" value="1"/>
</dbReference>
<dbReference type="EMBL" id="JOJP01000001">
    <property type="protein sequence ID" value="KEI72184.1"/>
    <property type="molecule type" value="Genomic_DNA"/>
</dbReference>
<protein>
    <submittedName>
        <fullName evidence="10">XRE family transcriptional regulator</fullName>
    </submittedName>
</protein>
<evidence type="ECO:0000259" key="8">
    <source>
        <dbReference type="PROSITE" id="PS50110"/>
    </source>
</evidence>
<dbReference type="Gene3D" id="6.10.250.690">
    <property type="match status" value="1"/>
</dbReference>
<dbReference type="FunFam" id="1.10.10.10:FF:000005">
    <property type="entry name" value="Two-component system response regulator"/>
    <property type="match status" value="1"/>
</dbReference>
<evidence type="ECO:0000256" key="7">
    <source>
        <dbReference type="PROSITE-ProRule" id="PRU01091"/>
    </source>
</evidence>
<feature type="modified residue" description="4-aspartylphosphate" evidence="6">
    <location>
        <position position="51"/>
    </location>
</feature>
<reference evidence="10 11" key="1">
    <citation type="submission" date="2014-06" db="EMBL/GenBank/DDBJ databases">
        <title>Whole Genome Sequences of Three Symbiotic Endozoicomonas Bacteria.</title>
        <authorList>
            <person name="Neave M.J."/>
            <person name="Apprill A."/>
            <person name="Voolstra C.R."/>
        </authorList>
    </citation>
    <scope>NUCLEOTIDE SEQUENCE [LARGE SCALE GENOMIC DNA]</scope>
    <source>
        <strain evidence="10 11">DSM 22380</strain>
    </source>
</reference>
<dbReference type="InterPro" id="IPR036388">
    <property type="entry name" value="WH-like_DNA-bd_sf"/>
</dbReference>
<keyword evidence="4 7" id="KW-0238">DNA-binding</keyword>
<evidence type="ECO:0000259" key="9">
    <source>
        <dbReference type="PROSITE" id="PS51755"/>
    </source>
</evidence>
<name>A0A081KDF8_9GAMM</name>
<feature type="domain" description="Response regulatory" evidence="8">
    <location>
        <begin position="2"/>
        <end position="116"/>
    </location>
</feature>
<feature type="DNA-binding region" description="OmpR/PhoB-type" evidence="7">
    <location>
        <begin position="127"/>
        <end position="225"/>
    </location>
</feature>
<dbReference type="GO" id="GO:0000156">
    <property type="term" value="F:phosphorelay response regulator activity"/>
    <property type="evidence" value="ECO:0007669"/>
    <property type="project" value="TreeGrafter"/>
</dbReference>
<evidence type="ECO:0000256" key="3">
    <source>
        <dbReference type="ARBA" id="ARBA00023015"/>
    </source>
</evidence>
<sequence length="233" mass="26016">MRVLLVEDDVSLSGFIEKGLREAGHQVELVDNGKHALTLCMTEQYDVAVVDRMLPGLDGLSLVKALRAAQVATPILFLTSLGGVDDRVEGLEAGGDDYLTKPFAFSELLARITALSRRQILKSTETKPELTYGDVVINLFEHSAMRQGQTLDLQPKEFRILELFLRHPGRVITRTMLLEHVWDIHFDPQTSVVETHISRLRNKLEKPFGDTLIQTVRGAGYKLEHKTTAGVNS</sequence>
<feature type="domain" description="OmpR/PhoB-type" evidence="9">
    <location>
        <begin position="127"/>
        <end position="225"/>
    </location>
</feature>
<dbReference type="InterPro" id="IPR039420">
    <property type="entry name" value="WalR-like"/>
</dbReference>
<evidence type="ECO:0000256" key="2">
    <source>
        <dbReference type="ARBA" id="ARBA00023012"/>
    </source>
</evidence>
<dbReference type="GO" id="GO:0005829">
    <property type="term" value="C:cytosol"/>
    <property type="evidence" value="ECO:0007669"/>
    <property type="project" value="TreeGrafter"/>
</dbReference>
<dbReference type="Gene3D" id="3.40.50.2300">
    <property type="match status" value="1"/>
</dbReference>
<dbReference type="CDD" id="cd19935">
    <property type="entry name" value="REC_OmpR_CusR-like"/>
    <property type="match status" value="1"/>
</dbReference>
<dbReference type="Gene3D" id="1.10.10.10">
    <property type="entry name" value="Winged helix-like DNA-binding domain superfamily/Winged helix DNA-binding domain"/>
    <property type="match status" value="1"/>
</dbReference>
<dbReference type="STRING" id="305900.GV64_16920"/>
<dbReference type="Pfam" id="PF00072">
    <property type="entry name" value="Response_reg"/>
    <property type="match status" value="1"/>
</dbReference>
<dbReference type="CDD" id="cd00383">
    <property type="entry name" value="trans_reg_C"/>
    <property type="match status" value="1"/>
</dbReference>
<dbReference type="GO" id="GO:0032993">
    <property type="term" value="C:protein-DNA complex"/>
    <property type="evidence" value="ECO:0007669"/>
    <property type="project" value="TreeGrafter"/>
</dbReference>
<keyword evidence="5" id="KW-0804">Transcription</keyword>
<evidence type="ECO:0000256" key="4">
    <source>
        <dbReference type="ARBA" id="ARBA00023125"/>
    </source>
</evidence>
<comment type="caution">
    <text evidence="10">The sequence shown here is derived from an EMBL/GenBank/DDBJ whole genome shotgun (WGS) entry which is preliminary data.</text>
</comment>
<dbReference type="PANTHER" id="PTHR48111:SF76">
    <property type="entry name" value="TWO-COMPONENT RESPONSE REGULATOR"/>
    <property type="match status" value="1"/>
</dbReference>
<dbReference type="SMART" id="SM00862">
    <property type="entry name" value="Trans_reg_C"/>
    <property type="match status" value="1"/>
</dbReference>
<dbReference type="InterPro" id="IPR001867">
    <property type="entry name" value="OmpR/PhoB-type_DNA-bd"/>
</dbReference>
<evidence type="ECO:0000313" key="11">
    <source>
        <dbReference type="Proteomes" id="UP000027997"/>
    </source>
</evidence>
<dbReference type="eggNOG" id="COG0745">
    <property type="taxonomic scope" value="Bacteria"/>
</dbReference>
<dbReference type="AlphaFoldDB" id="A0A081KDF8"/>
<dbReference type="GO" id="GO:0006355">
    <property type="term" value="P:regulation of DNA-templated transcription"/>
    <property type="evidence" value="ECO:0007669"/>
    <property type="project" value="InterPro"/>
</dbReference>
<dbReference type="InterPro" id="IPR001789">
    <property type="entry name" value="Sig_transdc_resp-reg_receiver"/>
</dbReference>
<keyword evidence="2" id="KW-0902">Two-component regulatory system</keyword>
<dbReference type="GO" id="GO:0000976">
    <property type="term" value="F:transcription cis-regulatory region binding"/>
    <property type="evidence" value="ECO:0007669"/>
    <property type="project" value="TreeGrafter"/>
</dbReference>
<keyword evidence="3" id="KW-0805">Transcription regulation</keyword>
<keyword evidence="11" id="KW-1185">Reference proteome</keyword>